<evidence type="ECO:0000256" key="1">
    <source>
        <dbReference type="SAM" id="Phobius"/>
    </source>
</evidence>
<name>A0A4R2JGF5_9PSEU</name>
<gene>
    <name evidence="2" type="ORF">EV192_105169</name>
</gene>
<protein>
    <submittedName>
        <fullName evidence="2">Uncharacterized protein</fullName>
    </submittedName>
</protein>
<dbReference type="Proteomes" id="UP000295680">
    <property type="component" value="Unassembled WGS sequence"/>
</dbReference>
<comment type="caution">
    <text evidence="2">The sequence shown here is derived from an EMBL/GenBank/DDBJ whole genome shotgun (WGS) entry which is preliminary data.</text>
</comment>
<accession>A0A4R2JGF5</accession>
<feature type="transmembrane region" description="Helical" evidence="1">
    <location>
        <begin position="20"/>
        <end position="40"/>
    </location>
</feature>
<dbReference type="EMBL" id="SLWS01000005">
    <property type="protein sequence ID" value="TCO58104.1"/>
    <property type="molecule type" value="Genomic_DNA"/>
</dbReference>
<keyword evidence="1" id="KW-0472">Membrane</keyword>
<keyword evidence="1" id="KW-0812">Transmembrane</keyword>
<evidence type="ECO:0000313" key="3">
    <source>
        <dbReference type="Proteomes" id="UP000295680"/>
    </source>
</evidence>
<proteinExistence type="predicted"/>
<organism evidence="2 3">
    <name type="scientific">Actinocrispum wychmicini</name>
    <dbReference type="NCBI Taxonomy" id="1213861"/>
    <lineage>
        <taxon>Bacteria</taxon>
        <taxon>Bacillati</taxon>
        <taxon>Actinomycetota</taxon>
        <taxon>Actinomycetes</taxon>
        <taxon>Pseudonocardiales</taxon>
        <taxon>Pseudonocardiaceae</taxon>
        <taxon>Actinocrispum</taxon>
    </lineage>
</organism>
<dbReference type="AlphaFoldDB" id="A0A4R2JGF5"/>
<keyword evidence="3" id="KW-1185">Reference proteome</keyword>
<sequence>MCPYHGGAEKGVVLTWHRSLKIAVGAVALAAAGFAGYLLVDGTQGATAAAQGDCIEVVSAAEARIVRADCGSPAAIYRVGKRIDNPAAACPTGEYSELTTGAAKLCLTLNTKEGDCLTTTAAGRNQVHRRVACDRTAEFRVRKVISGKQDSTLCDPGNVVASYSEPPATICLTNQI</sequence>
<keyword evidence="1" id="KW-1133">Transmembrane helix</keyword>
<reference evidence="2 3" key="1">
    <citation type="submission" date="2019-03" db="EMBL/GenBank/DDBJ databases">
        <title>Genomic Encyclopedia of Type Strains, Phase IV (KMG-IV): sequencing the most valuable type-strain genomes for metagenomic binning, comparative biology and taxonomic classification.</title>
        <authorList>
            <person name="Goeker M."/>
        </authorList>
    </citation>
    <scope>NUCLEOTIDE SEQUENCE [LARGE SCALE GENOMIC DNA]</scope>
    <source>
        <strain evidence="2 3">DSM 45934</strain>
    </source>
</reference>
<evidence type="ECO:0000313" key="2">
    <source>
        <dbReference type="EMBL" id="TCO58104.1"/>
    </source>
</evidence>